<gene>
    <name evidence="2" type="ORF">H9L21_04445</name>
</gene>
<dbReference type="EMBL" id="CP060587">
    <property type="protein sequence ID" value="QNL95194.1"/>
    <property type="molecule type" value="Genomic_DNA"/>
</dbReference>
<keyword evidence="1" id="KW-0812">Transmembrane</keyword>
<organism evidence="2 3">
    <name type="scientific">Aeromicrobium senzhongii</name>
    <dbReference type="NCBI Taxonomy" id="2663859"/>
    <lineage>
        <taxon>Bacteria</taxon>
        <taxon>Bacillati</taxon>
        <taxon>Actinomycetota</taxon>
        <taxon>Actinomycetes</taxon>
        <taxon>Propionibacteriales</taxon>
        <taxon>Nocardioidaceae</taxon>
        <taxon>Aeromicrobium</taxon>
    </lineage>
</organism>
<evidence type="ECO:0000256" key="1">
    <source>
        <dbReference type="SAM" id="Phobius"/>
    </source>
</evidence>
<name>A0ABX6SUW1_9ACTN</name>
<sequence length="132" mass="13476">MGAHSPRQSLVVALATGVVSVVPIGRAPRRVRAAVVAGTGLVAGGAMFTALNRPHVVGFEQQPTPARPAAAIGAVVGAAAAGAMAVGVVLDREAEQFLVRRGVRRPRLVLGVAGAALSYVFDALERRFDTAD</sequence>
<reference evidence="2 3" key="1">
    <citation type="submission" date="2020-08" db="EMBL/GenBank/DDBJ databases">
        <title>Novel species in genus Aeromicrobium.</title>
        <authorList>
            <person name="Zhang G."/>
        </authorList>
    </citation>
    <scope>NUCLEOTIDE SEQUENCE [LARGE SCALE GENOMIC DNA]</scope>
    <source>
        <strain evidence="3">zg-629</strain>
    </source>
</reference>
<evidence type="ECO:0000313" key="3">
    <source>
        <dbReference type="Proteomes" id="UP000515871"/>
    </source>
</evidence>
<dbReference type="RefSeq" id="WP_154595519.1">
    <property type="nucleotide sequence ID" value="NZ_CP060587.1"/>
</dbReference>
<feature type="transmembrane region" description="Helical" evidence="1">
    <location>
        <begin position="6"/>
        <end position="24"/>
    </location>
</feature>
<feature type="transmembrane region" description="Helical" evidence="1">
    <location>
        <begin position="31"/>
        <end position="51"/>
    </location>
</feature>
<keyword evidence="3" id="KW-1185">Reference proteome</keyword>
<feature type="transmembrane region" description="Helical" evidence="1">
    <location>
        <begin position="71"/>
        <end position="90"/>
    </location>
</feature>
<proteinExistence type="predicted"/>
<keyword evidence="1" id="KW-0472">Membrane</keyword>
<keyword evidence="1" id="KW-1133">Transmembrane helix</keyword>
<accession>A0ABX6SUW1</accession>
<dbReference type="Proteomes" id="UP000515871">
    <property type="component" value="Chromosome"/>
</dbReference>
<protein>
    <submittedName>
        <fullName evidence="2">Uncharacterized protein</fullName>
    </submittedName>
</protein>
<evidence type="ECO:0000313" key="2">
    <source>
        <dbReference type="EMBL" id="QNL95194.1"/>
    </source>
</evidence>